<gene>
    <name evidence="6" type="ORF">P154DRAFT_612912</name>
</gene>
<organism evidence="6 7">
    <name type="scientific">Amniculicola lignicola CBS 123094</name>
    <dbReference type="NCBI Taxonomy" id="1392246"/>
    <lineage>
        <taxon>Eukaryota</taxon>
        <taxon>Fungi</taxon>
        <taxon>Dikarya</taxon>
        <taxon>Ascomycota</taxon>
        <taxon>Pezizomycotina</taxon>
        <taxon>Dothideomycetes</taxon>
        <taxon>Pleosporomycetidae</taxon>
        <taxon>Pleosporales</taxon>
        <taxon>Amniculicolaceae</taxon>
        <taxon>Amniculicola</taxon>
    </lineage>
</organism>
<evidence type="ECO:0000313" key="7">
    <source>
        <dbReference type="Proteomes" id="UP000799779"/>
    </source>
</evidence>
<feature type="transmembrane region" description="Helical" evidence="5">
    <location>
        <begin position="30"/>
        <end position="50"/>
    </location>
</feature>
<protein>
    <submittedName>
        <fullName evidence="6">Putative RTA1 domain protein</fullName>
    </submittedName>
</protein>
<evidence type="ECO:0000256" key="2">
    <source>
        <dbReference type="ARBA" id="ARBA00022692"/>
    </source>
</evidence>
<feature type="transmembrane region" description="Helical" evidence="5">
    <location>
        <begin position="158"/>
        <end position="183"/>
    </location>
</feature>
<accession>A0A6A5W1D6</accession>
<keyword evidence="3 5" id="KW-1133">Transmembrane helix</keyword>
<feature type="transmembrane region" description="Helical" evidence="5">
    <location>
        <begin position="96"/>
        <end position="122"/>
    </location>
</feature>
<evidence type="ECO:0000256" key="1">
    <source>
        <dbReference type="ARBA" id="ARBA00004141"/>
    </source>
</evidence>
<evidence type="ECO:0000256" key="4">
    <source>
        <dbReference type="ARBA" id="ARBA00023136"/>
    </source>
</evidence>
<proteinExistence type="predicted"/>
<dbReference type="Pfam" id="PF04479">
    <property type="entry name" value="RTA1"/>
    <property type="match status" value="1"/>
</dbReference>
<dbReference type="Proteomes" id="UP000799779">
    <property type="component" value="Unassembled WGS sequence"/>
</dbReference>
<evidence type="ECO:0000313" key="6">
    <source>
        <dbReference type="EMBL" id="KAF1994719.1"/>
    </source>
</evidence>
<comment type="subcellular location">
    <subcellularLocation>
        <location evidence="1">Membrane</location>
        <topology evidence="1">Multi-pass membrane protein</topology>
    </subcellularLocation>
</comment>
<dbReference type="EMBL" id="ML977653">
    <property type="protein sequence ID" value="KAF1994719.1"/>
    <property type="molecule type" value="Genomic_DNA"/>
</dbReference>
<feature type="transmembrane region" description="Helical" evidence="5">
    <location>
        <begin position="245"/>
        <end position="265"/>
    </location>
</feature>
<keyword evidence="7" id="KW-1185">Reference proteome</keyword>
<feature type="transmembrane region" description="Helical" evidence="5">
    <location>
        <begin position="57"/>
        <end position="76"/>
    </location>
</feature>
<dbReference type="GO" id="GO:0005886">
    <property type="term" value="C:plasma membrane"/>
    <property type="evidence" value="ECO:0007669"/>
    <property type="project" value="TreeGrafter"/>
</dbReference>
<dbReference type="InterPro" id="IPR007568">
    <property type="entry name" value="RTA1"/>
</dbReference>
<reference evidence="6" key="1">
    <citation type="journal article" date="2020" name="Stud. Mycol.">
        <title>101 Dothideomycetes genomes: a test case for predicting lifestyles and emergence of pathogens.</title>
        <authorList>
            <person name="Haridas S."/>
            <person name="Albert R."/>
            <person name="Binder M."/>
            <person name="Bloem J."/>
            <person name="Labutti K."/>
            <person name="Salamov A."/>
            <person name="Andreopoulos B."/>
            <person name="Baker S."/>
            <person name="Barry K."/>
            <person name="Bills G."/>
            <person name="Bluhm B."/>
            <person name="Cannon C."/>
            <person name="Castanera R."/>
            <person name="Culley D."/>
            <person name="Daum C."/>
            <person name="Ezra D."/>
            <person name="Gonzalez J."/>
            <person name="Henrissat B."/>
            <person name="Kuo A."/>
            <person name="Liang C."/>
            <person name="Lipzen A."/>
            <person name="Lutzoni F."/>
            <person name="Magnuson J."/>
            <person name="Mondo S."/>
            <person name="Nolan M."/>
            <person name="Ohm R."/>
            <person name="Pangilinan J."/>
            <person name="Park H.-J."/>
            <person name="Ramirez L."/>
            <person name="Alfaro M."/>
            <person name="Sun H."/>
            <person name="Tritt A."/>
            <person name="Yoshinaga Y."/>
            <person name="Zwiers L.-H."/>
            <person name="Turgeon B."/>
            <person name="Goodwin S."/>
            <person name="Spatafora J."/>
            <person name="Crous P."/>
            <person name="Grigoriev I."/>
        </authorList>
    </citation>
    <scope>NUCLEOTIDE SEQUENCE</scope>
    <source>
        <strain evidence="6">CBS 123094</strain>
    </source>
</reference>
<dbReference type="AlphaFoldDB" id="A0A6A5W1D6"/>
<dbReference type="PANTHER" id="PTHR31465:SF9">
    <property type="entry name" value="SPHINGOID LONG-CHAIN BASE TRANSPORTER RSB1"/>
    <property type="match status" value="1"/>
</dbReference>
<feature type="transmembrane region" description="Helical" evidence="5">
    <location>
        <begin position="204"/>
        <end position="230"/>
    </location>
</feature>
<keyword evidence="4 5" id="KW-0472">Membrane</keyword>
<evidence type="ECO:0000256" key="3">
    <source>
        <dbReference type="ARBA" id="ARBA00022989"/>
    </source>
</evidence>
<evidence type="ECO:0000256" key="5">
    <source>
        <dbReference type="SAM" id="Phobius"/>
    </source>
</evidence>
<dbReference type="PANTHER" id="PTHR31465">
    <property type="entry name" value="PROTEIN RTA1-RELATED"/>
    <property type="match status" value="1"/>
</dbReference>
<dbReference type="GO" id="GO:0000324">
    <property type="term" value="C:fungal-type vacuole"/>
    <property type="evidence" value="ECO:0007669"/>
    <property type="project" value="TreeGrafter"/>
</dbReference>
<dbReference type="OrthoDB" id="4521223at2759"/>
<sequence>MDPVHFHNLENCTLTTCLVTLAQVQYAPSLAGNALYISLFGLEIFTQVLFSVRGHTWGFMVSMLCGLVLEIVGYVARIRMHFNPAKKAPFAISGPWYLVAITLGPTFFTASIYICLPHIIAVDSESLSRFRPRTYTLGFITSDIVSLVLQAHKKQTGIDVMIAGLAFQVASLVLFMLLCVDFVRVICKTPGSKGEDSLALRNGTWFGGFLWSLAFSTLFIFSRCMLFRVVEVWKGFGSTLANNEVTFMVLEGGVVAAAVVLLTVLHPGVAFGRLG</sequence>
<keyword evidence="2 5" id="KW-0812">Transmembrane</keyword>
<name>A0A6A5W1D6_9PLEO</name>